<proteinExistence type="predicted"/>
<reference evidence="2" key="3">
    <citation type="submission" date="2021-08" db="EMBL/GenBank/DDBJ databases">
        <authorList>
            <person name="de Jong S."/>
            <person name="van den Broek M."/>
            <person name="Merkel A."/>
            <person name="de la Torre Cortes P."/>
            <person name="Kalamorz F."/>
            <person name="Cook G."/>
            <person name="van Loosdrecht M."/>
            <person name="McMillan D."/>
        </authorList>
    </citation>
    <scope>NUCLEOTIDE SEQUENCE</scope>
    <source>
        <strain evidence="2">TA2.A1</strain>
    </source>
</reference>
<dbReference type="Proteomes" id="UP000010716">
    <property type="component" value="Unassembled WGS sequence"/>
</dbReference>
<dbReference type="EMBL" id="AFCE01000094">
    <property type="protein sequence ID" value="EGL83628.1"/>
    <property type="molecule type" value="Genomic_DNA"/>
</dbReference>
<evidence type="ECO:0000313" key="1">
    <source>
        <dbReference type="EMBL" id="EGL83628.1"/>
    </source>
</evidence>
<dbReference type="AlphaFoldDB" id="F5L4X6"/>
<dbReference type="eggNOG" id="ENOG502ZU08">
    <property type="taxonomic scope" value="Bacteria"/>
</dbReference>
<reference evidence="1 3" key="1">
    <citation type="journal article" date="2011" name="J. Bacteriol.">
        <title>Draft genome sequence of the thermoalkaliphilic Caldalkalibacillus thermarum strain TA2.A1.</title>
        <authorList>
            <person name="Kalamorz F."/>
            <person name="Keis S."/>
            <person name="McMillan D.G."/>
            <person name="Olsson K."/>
            <person name="Stanton J.A."/>
            <person name="Stockwell P."/>
            <person name="Black M.A."/>
            <person name="Klingeman D.M."/>
            <person name="Land M.L."/>
            <person name="Han C.S."/>
            <person name="Martin S.L."/>
            <person name="Becher S.A."/>
            <person name="Peddie C.J."/>
            <person name="Morgan H.W."/>
            <person name="Matthies D."/>
            <person name="Preiss L."/>
            <person name="Meier T."/>
            <person name="Brown S.D."/>
            <person name="Cook G.M."/>
        </authorList>
    </citation>
    <scope>NUCLEOTIDE SEQUENCE [LARGE SCALE GENOMIC DNA]</scope>
    <source>
        <strain evidence="1 3">TA2.A1</strain>
    </source>
</reference>
<dbReference type="KEGG" id="cthu:HUR95_15910"/>
<protein>
    <submittedName>
        <fullName evidence="2">DUF4241 domain-containing protein</fullName>
    </submittedName>
</protein>
<dbReference type="OrthoDB" id="2045100at2"/>
<dbReference type="EMBL" id="CP082237">
    <property type="protein sequence ID" value="QZT33687.1"/>
    <property type="molecule type" value="Genomic_DNA"/>
</dbReference>
<name>F5L4X6_CALTT</name>
<evidence type="ECO:0000313" key="2">
    <source>
        <dbReference type="EMBL" id="QZT33687.1"/>
    </source>
</evidence>
<accession>F5L4X6</accession>
<organism evidence="1 3">
    <name type="scientific">Caldalkalibacillus thermarum (strain TA2.A1)</name>
    <dbReference type="NCBI Taxonomy" id="986075"/>
    <lineage>
        <taxon>Bacteria</taxon>
        <taxon>Bacillati</taxon>
        <taxon>Bacillota</taxon>
        <taxon>Bacilli</taxon>
        <taxon>Bacillales</taxon>
        <taxon>Bacillaceae</taxon>
        <taxon>Caldalkalibacillus</taxon>
    </lineage>
</organism>
<dbReference type="Proteomes" id="UP000825179">
    <property type="component" value="Chromosome"/>
</dbReference>
<gene>
    <name evidence="1" type="ORF">CathTA2_0839</name>
    <name evidence="2" type="ORF">HUR95_15910</name>
</gene>
<keyword evidence="4" id="KW-1185">Reference proteome</keyword>
<dbReference type="RefSeq" id="WP_007503396.1">
    <property type="nucleotide sequence ID" value="NZ_AFCE01000094.1"/>
</dbReference>
<evidence type="ECO:0000313" key="4">
    <source>
        <dbReference type="Proteomes" id="UP000825179"/>
    </source>
</evidence>
<evidence type="ECO:0000313" key="3">
    <source>
        <dbReference type="Proteomes" id="UP000010716"/>
    </source>
</evidence>
<reference evidence="2 4" key="2">
    <citation type="journal article" date="2020" name="Extremophiles">
        <title>Genomic analysis of Caldalkalibacillus thermarum TA2.A1 reveals aerobic alkaliphilic metabolism and evolutionary hallmarks linking alkaliphilic bacteria and plant life.</title>
        <authorList>
            <person name="de Jong S.I."/>
            <person name="van den Broek M.A."/>
            <person name="Merkel A.Y."/>
            <person name="de la Torre Cortes P."/>
            <person name="Kalamorz F."/>
            <person name="Cook G.M."/>
            <person name="van Loosdrecht M.C.M."/>
            <person name="McMillan D.G.G."/>
        </authorList>
    </citation>
    <scope>NUCLEOTIDE SEQUENCE [LARGE SCALE GENOMIC DNA]</scope>
    <source>
        <strain evidence="2 4">TA2.A1</strain>
    </source>
</reference>
<sequence>MRKKLIGKVGVDSGKLIITDPVRINQNLVDEVQKSMYKSGLDNQLYDQLYYNTGHPGLAVIFSSGLGDGVYNVYATFEDIPDWGERITKVEIELIQED</sequence>